<dbReference type="Gene3D" id="1.25.40.10">
    <property type="entry name" value="Tetratricopeptide repeat domain"/>
    <property type="match status" value="1"/>
</dbReference>
<evidence type="ECO:0000256" key="3">
    <source>
        <dbReference type="SAM" id="SignalP"/>
    </source>
</evidence>
<evidence type="ECO:0000313" key="5">
    <source>
        <dbReference type="EMBL" id="WXB17117.1"/>
    </source>
</evidence>
<evidence type="ECO:0000256" key="1">
    <source>
        <dbReference type="PROSITE-ProRule" id="PRU00339"/>
    </source>
</evidence>
<dbReference type="Pfam" id="PF08308">
    <property type="entry name" value="PEGA"/>
    <property type="match status" value="1"/>
</dbReference>
<feature type="repeat" description="TPR" evidence="1">
    <location>
        <begin position="46"/>
        <end position="79"/>
    </location>
</feature>
<accession>A0ABZ2M2A4</accession>
<keyword evidence="2" id="KW-1133">Transmembrane helix</keyword>
<evidence type="ECO:0000259" key="4">
    <source>
        <dbReference type="Pfam" id="PF08308"/>
    </source>
</evidence>
<keyword evidence="6" id="KW-1185">Reference proteome</keyword>
<dbReference type="Proteomes" id="UP001370348">
    <property type="component" value="Chromosome"/>
</dbReference>
<evidence type="ECO:0000313" key="6">
    <source>
        <dbReference type="Proteomes" id="UP001370348"/>
    </source>
</evidence>
<keyword evidence="2" id="KW-0812">Transmembrane</keyword>
<dbReference type="InterPro" id="IPR013229">
    <property type="entry name" value="PEGA"/>
</dbReference>
<feature type="transmembrane region" description="Helical" evidence="2">
    <location>
        <begin position="221"/>
        <end position="241"/>
    </location>
</feature>
<dbReference type="InterPro" id="IPR011990">
    <property type="entry name" value="TPR-like_helical_dom_sf"/>
</dbReference>
<dbReference type="EMBL" id="CP089984">
    <property type="protein sequence ID" value="WXB17117.1"/>
    <property type="molecule type" value="Genomic_DNA"/>
</dbReference>
<keyword evidence="3" id="KW-0732">Signal</keyword>
<feature type="transmembrane region" description="Helical" evidence="2">
    <location>
        <begin position="271"/>
        <end position="295"/>
    </location>
</feature>
<name>A0ABZ2M2A4_9BACT</name>
<dbReference type="SUPFAM" id="SSF48452">
    <property type="entry name" value="TPR-like"/>
    <property type="match status" value="1"/>
</dbReference>
<evidence type="ECO:0000256" key="2">
    <source>
        <dbReference type="SAM" id="Phobius"/>
    </source>
</evidence>
<keyword evidence="1" id="KW-0802">TPR repeat</keyword>
<protein>
    <submittedName>
        <fullName evidence="5">PEGA domain-containing protein</fullName>
    </submittedName>
</protein>
<dbReference type="InterPro" id="IPR019734">
    <property type="entry name" value="TPR_rpt"/>
</dbReference>
<sequence length="332" mass="35731">MTRSFIRFLPSQRTTLLRSIAALLCAAVLSISSGALAQGNGGADEAQMRFKRGLELYEEQDFPNALIEFRRAYELQPTYKILYNLGQVCFQLTEYACALRNFEKYLKEGGSNVSNDRRAEVERDIAKLQTRIGRIEIVTNVAGVDITVDETYIGKTPLDGPIPVGAGRRKITAAKEGRAPLTRVVEVAGTESTRVELDLVSNVVTVTSDGGPSKWTTLSTVGVVAAGGLAVIGATTGILALKASSDLKDQKFVGESPDDPTKDQQSKVKTLSLLTDVFLGAAVVTLGTTLILTFIRDPKAEAAEKKDEAKKSAWQRLEFGIAPGRVSVGGSF</sequence>
<gene>
    <name evidence="5" type="ORF">LZC94_07525</name>
</gene>
<dbReference type="RefSeq" id="WP_394826747.1">
    <property type="nucleotide sequence ID" value="NZ_CP089984.1"/>
</dbReference>
<organism evidence="5 6">
    <name type="scientific">Pendulispora albinea</name>
    <dbReference type="NCBI Taxonomy" id="2741071"/>
    <lineage>
        <taxon>Bacteria</taxon>
        <taxon>Pseudomonadati</taxon>
        <taxon>Myxococcota</taxon>
        <taxon>Myxococcia</taxon>
        <taxon>Myxococcales</taxon>
        <taxon>Sorangiineae</taxon>
        <taxon>Pendulisporaceae</taxon>
        <taxon>Pendulispora</taxon>
    </lineage>
</organism>
<reference evidence="5 6" key="1">
    <citation type="submission" date="2021-12" db="EMBL/GenBank/DDBJ databases">
        <title>Discovery of the Pendulisporaceae a myxobacterial family with distinct sporulation behavior and unique specialized metabolism.</title>
        <authorList>
            <person name="Garcia R."/>
            <person name="Popoff A."/>
            <person name="Bader C.D."/>
            <person name="Loehr J."/>
            <person name="Walesch S."/>
            <person name="Walt C."/>
            <person name="Boldt J."/>
            <person name="Bunk B."/>
            <person name="Haeckl F.J.F.P.J."/>
            <person name="Gunesch A.P."/>
            <person name="Birkelbach J."/>
            <person name="Nuebel U."/>
            <person name="Pietschmann T."/>
            <person name="Bach T."/>
            <person name="Mueller R."/>
        </authorList>
    </citation>
    <scope>NUCLEOTIDE SEQUENCE [LARGE SCALE GENOMIC DNA]</scope>
    <source>
        <strain evidence="5 6">MSr11954</strain>
    </source>
</reference>
<proteinExistence type="predicted"/>
<feature type="signal peptide" evidence="3">
    <location>
        <begin position="1"/>
        <end position="37"/>
    </location>
</feature>
<dbReference type="PROSITE" id="PS50005">
    <property type="entry name" value="TPR"/>
    <property type="match status" value="1"/>
</dbReference>
<feature type="domain" description="PEGA" evidence="4">
    <location>
        <begin position="133"/>
        <end position="200"/>
    </location>
</feature>
<keyword evidence="2" id="KW-0472">Membrane</keyword>
<feature type="chain" id="PRO_5046213413" evidence="3">
    <location>
        <begin position="38"/>
        <end position="332"/>
    </location>
</feature>